<comment type="similarity">
    <text evidence="6">Belongs to the WD repeat TRM82 family.</text>
</comment>
<keyword evidence="3 6" id="KW-0819">tRNA processing</keyword>
<feature type="region of interest" description="Disordered" evidence="8">
    <location>
        <begin position="144"/>
        <end position="163"/>
    </location>
</feature>
<keyword evidence="10" id="KW-1185">Reference proteome</keyword>
<dbReference type="AlphaFoldDB" id="F4S1S7"/>
<protein>
    <submittedName>
        <fullName evidence="9">Uncharacterized protein</fullName>
    </submittedName>
</protein>
<dbReference type="GO" id="GO:0106004">
    <property type="term" value="P:tRNA (guanine-N7)-methylation"/>
    <property type="evidence" value="ECO:0007669"/>
    <property type="project" value="UniProtKB-UniRule"/>
</dbReference>
<name>F4S1S7_MELLP</name>
<dbReference type="GO" id="GO:0005829">
    <property type="term" value="C:cytosol"/>
    <property type="evidence" value="ECO:0007669"/>
    <property type="project" value="TreeGrafter"/>
</dbReference>
<dbReference type="HOGENOM" id="CLU_578892_0_0_1"/>
<dbReference type="Gene3D" id="2.130.10.10">
    <property type="entry name" value="YVTN repeat-like/Quinoprotein amine dehydrogenase"/>
    <property type="match status" value="1"/>
</dbReference>
<dbReference type="HAMAP" id="MF_03056">
    <property type="entry name" value="TRM82"/>
    <property type="match status" value="1"/>
</dbReference>
<evidence type="ECO:0000256" key="5">
    <source>
        <dbReference type="ARBA" id="ARBA00023242"/>
    </source>
</evidence>
<dbReference type="OrthoDB" id="2502478at2759"/>
<dbReference type="RefSeq" id="XP_007415303.1">
    <property type="nucleotide sequence ID" value="XM_007415241.1"/>
</dbReference>
<dbReference type="STRING" id="747676.F4S1S7"/>
<dbReference type="InParanoid" id="F4S1S7"/>
<dbReference type="InterPro" id="IPR036322">
    <property type="entry name" value="WD40_repeat_dom_sf"/>
</dbReference>
<evidence type="ECO:0000256" key="8">
    <source>
        <dbReference type="SAM" id="MobiDB-lite"/>
    </source>
</evidence>
<organism evidence="10">
    <name type="scientific">Melampsora larici-populina (strain 98AG31 / pathotype 3-4-7)</name>
    <name type="common">Poplar leaf rust fungus</name>
    <dbReference type="NCBI Taxonomy" id="747676"/>
    <lineage>
        <taxon>Eukaryota</taxon>
        <taxon>Fungi</taxon>
        <taxon>Dikarya</taxon>
        <taxon>Basidiomycota</taxon>
        <taxon>Pucciniomycotina</taxon>
        <taxon>Pucciniomycetes</taxon>
        <taxon>Pucciniales</taxon>
        <taxon>Melampsoraceae</taxon>
        <taxon>Melampsora</taxon>
    </lineage>
</organism>
<evidence type="ECO:0000313" key="9">
    <source>
        <dbReference type="EMBL" id="EGG01453.1"/>
    </source>
</evidence>
<accession>F4S1S7</accession>
<dbReference type="eggNOG" id="KOG3914">
    <property type="taxonomic scope" value="Eukaryota"/>
</dbReference>
<dbReference type="GO" id="GO:0005634">
    <property type="term" value="C:nucleus"/>
    <property type="evidence" value="ECO:0007669"/>
    <property type="project" value="UniProtKB-SubCell"/>
</dbReference>
<dbReference type="InterPro" id="IPR019775">
    <property type="entry name" value="WD40_repeat_CS"/>
</dbReference>
<dbReference type="PANTHER" id="PTHR16288">
    <property type="entry name" value="WD40 REPEAT PROTEIN 4"/>
    <property type="match status" value="1"/>
</dbReference>
<dbReference type="InterPro" id="IPR028884">
    <property type="entry name" value="Trm82"/>
</dbReference>
<dbReference type="KEGG" id="mlr:MELLADRAFT_117808"/>
<dbReference type="EMBL" id="GL883138">
    <property type="protein sequence ID" value="EGG01453.1"/>
    <property type="molecule type" value="Genomic_DNA"/>
</dbReference>
<dbReference type="VEuPathDB" id="FungiDB:MELLADRAFT_117808"/>
<feature type="region of interest" description="Disordered" evidence="8">
    <location>
        <begin position="284"/>
        <end position="336"/>
    </location>
</feature>
<comment type="pathway">
    <text evidence="6">tRNA modification; N(7)-methylguanine-tRNA biosynthesis.</text>
</comment>
<evidence type="ECO:0000256" key="1">
    <source>
        <dbReference type="ARBA" id="ARBA00004123"/>
    </source>
</evidence>
<dbReference type="SMART" id="SM00320">
    <property type="entry name" value="WD40"/>
    <property type="match status" value="3"/>
</dbReference>
<evidence type="ECO:0000256" key="7">
    <source>
        <dbReference type="PROSITE-ProRule" id="PRU00221"/>
    </source>
</evidence>
<keyword evidence="5 6" id="KW-0539">Nucleus</keyword>
<dbReference type="PANTHER" id="PTHR16288:SF0">
    <property type="entry name" value="TRNA (GUANINE-N(7)-)-METHYLTRANSFERASE NON-CATALYTIC SUBUNIT WDR4"/>
    <property type="match status" value="1"/>
</dbReference>
<dbReference type="PROSITE" id="PS00678">
    <property type="entry name" value="WD_REPEATS_1"/>
    <property type="match status" value="1"/>
</dbReference>
<evidence type="ECO:0000313" key="10">
    <source>
        <dbReference type="Proteomes" id="UP000001072"/>
    </source>
</evidence>
<comment type="subcellular location">
    <subcellularLocation>
        <location evidence="1 6">Nucleus</location>
    </subcellularLocation>
</comment>
<dbReference type="InterPro" id="IPR015943">
    <property type="entry name" value="WD40/YVTN_repeat-like_dom_sf"/>
</dbReference>
<evidence type="ECO:0000256" key="6">
    <source>
        <dbReference type="HAMAP-Rule" id="MF_03056"/>
    </source>
</evidence>
<evidence type="ECO:0000256" key="2">
    <source>
        <dbReference type="ARBA" id="ARBA00022574"/>
    </source>
</evidence>
<reference evidence="10" key="1">
    <citation type="journal article" date="2011" name="Proc. Natl. Acad. Sci. U.S.A.">
        <title>Obligate biotrophy features unraveled by the genomic analysis of rust fungi.</title>
        <authorList>
            <person name="Duplessis S."/>
            <person name="Cuomo C.A."/>
            <person name="Lin Y.-C."/>
            <person name="Aerts A."/>
            <person name="Tisserant E."/>
            <person name="Veneault-Fourrey C."/>
            <person name="Joly D.L."/>
            <person name="Hacquard S."/>
            <person name="Amselem J."/>
            <person name="Cantarel B.L."/>
            <person name="Chiu R."/>
            <person name="Coutinho P.M."/>
            <person name="Feau N."/>
            <person name="Field M."/>
            <person name="Frey P."/>
            <person name="Gelhaye E."/>
            <person name="Goldberg J."/>
            <person name="Grabherr M.G."/>
            <person name="Kodira C.D."/>
            <person name="Kohler A."/>
            <person name="Kuees U."/>
            <person name="Lindquist E.A."/>
            <person name="Lucas S.M."/>
            <person name="Mago R."/>
            <person name="Mauceli E."/>
            <person name="Morin E."/>
            <person name="Murat C."/>
            <person name="Pangilinan J.L."/>
            <person name="Park R."/>
            <person name="Pearson M."/>
            <person name="Quesneville H."/>
            <person name="Rouhier N."/>
            <person name="Sakthikumar S."/>
            <person name="Salamov A.A."/>
            <person name="Schmutz J."/>
            <person name="Selles B."/>
            <person name="Shapiro H."/>
            <person name="Tanguay P."/>
            <person name="Tuskan G.A."/>
            <person name="Henrissat B."/>
            <person name="Van de Peer Y."/>
            <person name="Rouze P."/>
            <person name="Ellis J.G."/>
            <person name="Dodds P.N."/>
            <person name="Schein J.E."/>
            <person name="Zhong S."/>
            <person name="Hamelin R.C."/>
            <person name="Grigoriev I.V."/>
            <person name="Szabo L.J."/>
            <person name="Martin F."/>
        </authorList>
    </citation>
    <scope>NUCLEOTIDE SEQUENCE [LARGE SCALE GENOMIC DNA]</scope>
    <source>
        <strain evidence="10">98AG31 / pathotype 3-4-7</strain>
    </source>
</reference>
<dbReference type="Proteomes" id="UP000001072">
    <property type="component" value="Unassembled WGS sequence"/>
</dbReference>
<comment type="function">
    <text evidence="6">Required for the formation of N(7)-methylguanine at position 46 (m7G46) in tRNA. In the complex, it is required to stabilize and induce conformational changes of the catalytic subunit.</text>
</comment>
<dbReference type="UniPathway" id="UPA00989"/>
<dbReference type="PROSITE" id="PS50294">
    <property type="entry name" value="WD_REPEATS_REGION"/>
    <property type="match status" value="1"/>
</dbReference>
<keyword evidence="2 6" id="KW-0853">WD repeat</keyword>
<evidence type="ECO:0000256" key="4">
    <source>
        <dbReference type="ARBA" id="ARBA00022737"/>
    </source>
</evidence>
<evidence type="ECO:0000256" key="3">
    <source>
        <dbReference type="ARBA" id="ARBA00022694"/>
    </source>
</evidence>
<dbReference type="GeneID" id="18926098"/>
<dbReference type="GO" id="GO:0043527">
    <property type="term" value="C:tRNA methyltransferase complex"/>
    <property type="evidence" value="ECO:0007669"/>
    <property type="project" value="TreeGrafter"/>
</dbReference>
<feature type="compositionally biased region" description="Basic and acidic residues" evidence="8">
    <location>
        <begin position="489"/>
        <end position="500"/>
    </location>
</feature>
<dbReference type="PROSITE" id="PS50082">
    <property type="entry name" value="WD_REPEATS_2"/>
    <property type="match status" value="1"/>
</dbReference>
<dbReference type="SUPFAM" id="SSF50978">
    <property type="entry name" value="WD40 repeat-like"/>
    <property type="match status" value="1"/>
</dbReference>
<dbReference type="Pfam" id="PF00400">
    <property type="entry name" value="WD40"/>
    <property type="match status" value="1"/>
</dbReference>
<feature type="compositionally biased region" description="Basic and acidic residues" evidence="8">
    <location>
        <begin position="149"/>
        <end position="161"/>
    </location>
</feature>
<sequence length="540" mass="59196">MRIPCQRLTRSADKKLLVIASNAHLQVADLGNGQIISTHVSDPKSPNHTNGSHSGLIRLMAIHQQKIESTGQTRSLLISTGEDKLLNTWELPELRLLQSRALSKRATALLISPNGKHIVIGDKSGDIYNLPIEGSENLVFASDPDEELKESTPEKTTKDQPTKPTIALAPIGGHVSILTSLTFIPIQPTPLLVSADRDEHVRLSRYPNAWSIESFLLGHQRFVGALLWVPDNSGQTGVLISGGGDDEIYVWDVKEAKLKQKIFVKGLSAGLKVQPEKEAWFIKSRKNQKRQQNKVENGEAKVPVKIGAPCDPPTADKSTKPTENQKADEPSEACTEKKPISPEMCINNMICTSGAKADDERYVIVSSVGSSVVAVLSVSSILSPTGDNSVEVRYHDFNLPVLDMVDTSNHELLVSVDQSHKTEQNLEPKGSLRGLVINQDRISESQTIISGLDNLNTNCSIEESSTNPIPTSTILYPELLLFHKGPQPFDREDGQNDDTNKPPPMKKNKQTPNQNGKGKKKEGRMLSNQRVGDLLQSKTT</sequence>
<feature type="repeat" description="WD" evidence="7">
    <location>
        <begin position="216"/>
        <end position="261"/>
    </location>
</feature>
<gene>
    <name evidence="9" type="ORF">MELLADRAFT_117808</name>
</gene>
<feature type="compositionally biased region" description="Polar residues" evidence="8">
    <location>
        <begin position="526"/>
        <end position="540"/>
    </location>
</feature>
<keyword evidence="4 6" id="KW-0677">Repeat</keyword>
<proteinExistence type="inferred from homology"/>
<feature type="region of interest" description="Disordered" evidence="8">
    <location>
        <begin position="484"/>
        <end position="540"/>
    </location>
</feature>
<feature type="compositionally biased region" description="Basic and acidic residues" evidence="8">
    <location>
        <begin position="317"/>
        <end position="336"/>
    </location>
</feature>
<dbReference type="InterPro" id="IPR001680">
    <property type="entry name" value="WD40_rpt"/>
</dbReference>